<gene>
    <name evidence="2" type="ORF">EJB05_35136</name>
</gene>
<organism evidence="2 3">
    <name type="scientific">Eragrostis curvula</name>
    <name type="common">weeping love grass</name>
    <dbReference type="NCBI Taxonomy" id="38414"/>
    <lineage>
        <taxon>Eukaryota</taxon>
        <taxon>Viridiplantae</taxon>
        <taxon>Streptophyta</taxon>
        <taxon>Embryophyta</taxon>
        <taxon>Tracheophyta</taxon>
        <taxon>Spermatophyta</taxon>
        <taxon>Magnoliopsida</taxon>
        <taxon>Liliopsida</taxon>
        <taxon>Poales</taxon>
        <taxon>Poaceae</taxon>
        <taxon>PACMAD clade</taxon>
        <taxon>Chloridoideae</taxon>
        <taxon>Eragrostideae</taxon>
        <taxon>Eragrostidinae</taxon>
        <taxon>Eragrostis</taxon>
    </lineage>
</organism>
<dbReference type="PANTHER" id="PTHR32133:SF398">
    <property type="entry name" value="F-BOX DOMAIN-CONTAINING PROTEIN"/>
    <property type="match status" value="1"/>
</dbReference>
<evidence type="ECO:0000259" key="1">
    <source>
        <dbReference type="SMART" id="SM00256"/>
    </source>
</evidence>
<keyword evidence="3" id="KW-1185">Reference proteome</keyword>
<dbReference type="Proteomes" id="UP000324897">
    <property type="component" value="Chromosome 7"/>
</dbReference>
<dbReference type="Gene3D" id="1.20.1280.50">
    <property type="match status" value="2"/>
</dbReference>
<name>A0A5J9U5V2_9POAL</name>
<dbReference type="SUPFAM" id="SSF81383">
    <property type="entry name" value="F-box domain"/>
    <property type="match status" value="2"/>
</dbReference>
<dbReference type="EMBL" id="RWGY01000029">
    <property type="protein sequence ID" value="TVU19013.1"/>
    <property type="molecule type" value="Genomic_DNA"/>
</dbReference>
<accession>A0A5J9U5V2</accession>
<reference evidence="2 3" key="1">
    <citation type="journal article" date="2019" name="Sci. Rep.">
        <title>A high-quality genome of Eragrostis curvula grass provides insights into Poaceae evolution and supports new strategies to enhance forage quality.</title>
        <authorList>
            <person name="Carballo J."/>
            <person name="Santos B.A.C.M."/>
            <person name="Zappacosta D."/>
            <person name="Garbus I."/>
            <person name="Selva J.P."/>
            <person name="Gallo C.A."/>
            <person name="Diaz A."/>
            <person name="Albertini E."/>
            <person name="Caccamo M."/>
            <person name="Echenique V."/>
        </authorList>
    </citation>
    <scope>NUCLEOTIDE SEQUENCE [LARGE SCALE GENOMIC DNA]</scope>
    <source>
        <strain evidence="3">cv. Victoria</strain>
        <tissue evidence="2">Leaf</tissue>
    </source>
</reference>
<dbReference type="InterPro" id="IPR036047">
    <property type="entry name" value="F-box-like_dom_sf"/>
</dbReference>
<dbReference type="AlphaFoldDB" id="A0A5J9U5V2"/>
<dbReference type="InterPro" id="IPR001810">
    <property type="entry name" value="F-box_dom"/>
</dbReference>
<evidence type="ECO:0000313" key="3">
    <source>
        <dbReference type="Proteomes" id="UP000324897"/>
    </source>
</evidence>
<sequence length="938" mass="103571">MVATLLQKFRAFCRCFFGSQDPPPPLPDSDDILLEILVRLPPLASSLPRASAVCKRWRRLLSDPQFLCRFRAHHRTPPVLGFIAGSGMPSFYPALGAPNRIPAARFTPPQCPGECWRPLGCRHGLALFIDYTKAEVIVWDPVAGHQRRVAWPPKLQHVYTGAVLVDAGENGAGHAHGGDRLSSFKLVLVCSVKHASAWLYESKSGRWGIVSSTGVPSLFSPEPAVLIGSTFCWLLGWCGIFILEFDMDTQSMAVTQIPSYTRSIDAVDIQVVRTEDSGLGIAILAKQCIQIWGRRAISDGAFEWALQKTVWRDDFLALRSSVDNELQKWLARILGYDEDTNVILVSTDAGTFMVQLDTIKITEFFCDPLITKCYPFASFYTAVGDGDGSTNLEGCTTVQREVPIGGRRIRMCWMVEMRADATLTVIEANSELGSSGHVGYPMWNFTFASTGCYEVRSPEKWNFLCSDDDPAGCLACHLSPPAASSPLGDETAPTRLLLTKRTSSGFSLSTSAHYDDETGGSGRMVATLLQKFRAFCRCFVGSQDLPPPPPPALPDSDDILLEILVRLPPLPSSLPRASAVCKRWRRLVSDPQFLRHFRAHHRTPPLLGFIAGSGMPSFYPALGAPDRIPAARFTPPRWPWECWRTLGCRHGLALFIDSTRAEVIVWDPIANHQRRVPLPLRLQVCAMHGTYTGAVLVAAGENGAGHAHGGDRLSSFKLVLVCRNSKQYTVCLCLYESKSGKWGNVNSTEVPFPVSPEPAVLVGIGSAICWVLGACGTAILEFDTDTQSMAVTQIPSDTRSIGALDIQVVRTEDRGLGIAVLAKQCIQFWWRRAISDGSFEWTLQKTVWRSDLLSLKPSMDKLDKWLARILGYDEDTNVILVATDFGIFMIQLDTIQFTELPSDHLIAKLFERGLITRCHLYSSFYTAGNRRCPSASPR</sequence>
<feature type="domain" description="F-box" evidence="1">
    <location>
        <begin position="26"/>
        <end position="70"/>
    </location>
</feature>
<dbReference type="OrthoDB" id="10605343at2759"/>
<proteinExistence type="predicted"/>
<dbReference type="InterPro" id="IPR056594">
    <property type="entry name" value="AT5G49610-like_b-prop"/>
</dbReference>
<dbReference type="Pfam" id="PF12937">
    <property type="entry name" value="F-box-like"/>
    <property type="match status" value="2"/>
</dbReference>
<dbReference type="SMART" id="SM00256">
    <property type="entry name" value="FBOX"/>
    <property type="match status" value="2"/>
</dbReference>
<protein>
    <recommendedName>
        <fullName evidence="1">F-box domain-containing protein</fullName>
    </recommendedName>
</protein>
<evidence type="ECO:0000313" key="2">
    <source>
        <dbReference type="EMBL" id="TVU19013.1"/>
    </source>
</evidence>
<dbReference type="PANTHER" id="PTHR32133">
    <property type="entry name" value="OS07G0120400 PROTEIN"/>
    <property type="match status" value="1"/>
</dbReference>
<comment type="caution">
    <text evidence="2">The sequence shown here is derived from an EMBL/GenBank/DDBJ whole genome shotgun (WGS) entry which is preliminary data.</text>
</comment>
<feature type="domain" description="F-box" evidence="1">
    <location>
        <begin position="553"/>
        <end position="597"/>
    </location>
</feature>
<dbReference type="Gramene" id="TVU19013">
    <property type="protein sequence ID" value="TVU19013"/>
    <property type="gene ID" value="EJB05_35136"/>
</dbReference>
<dbReference type="Pfam" id="PF23635">
    <property type="entry name" value="Beta-prop_AT5G49610-like"/>
    <property type="match status" value="1"/>
</dbReference>